<feature type="transmembrane region" description="Helical" evidence="1">
    <location>
        <begin position="205"/>
        <end position="225"/>
    </location>
</feature>
<feature type="transmembrane region" description="Helical" evidence="1">
    <location>
        <begin position="432"/>
        <end position="451"/>
    </location>
</feature>
<keyword evidence="1" id="KW-1133">Transmembrane helix</keyword>
<protein>
    <submittedName>
        <fullName evidence="2">Putative xanthine/uracil/vitamin C permease</fullName>
    </submittedName>
</protein>
<keyword evidence="1" id="KW-0472">Membrane</keyword>
<keyword evidence="3" id="KW-1185">Reference proteome</keyword>
<feature type="transmembrane region" description="Helical" evidence="1">
    <location>
        <begin position="57"/>
        <end position="74"/>
    </location>
</feature>
<organism evidence="2 3">
    <name type="scientific">[Clostridium] ultunense Esp</name>
    <dbReference type="NCBI Taxonomy" id="1288971"/>
    <lineage>
        <taxon>Bacteria</taxon>
        <taxon>Bacillati</taxon>
        <taxon>Bacillota</taxon>
        <taxon>Tissierellia</taxon>
        <taxon>Tissierellales</taxon>
        <taxon>Tepidimicrobiaceae</taxon>
        <taxon>Schnuerera</taxon>
    </lineage>
</organism>
<evidence type="ECO:0000313" key="2">
    <source>
        <dbReference type="EMBL" id="SHD75942.1"/>
    </source>
</evidence>
<dbReference type="PANTHER" id="PTHR31610">
    <property type="entry name" value="SLR0360 PROTEIN"/>
    <property type="match status" value="1"/>
</dbReference>
<feature type="transmembrane region" description="Helical" evidence="1">
    <location>
        <begin position="21"/>
        <end position="45"/>
    </location>
</feature>
<feature type="transmembrane region" description="Helical" evidence="1">
    <location>
        <begin position="120"/>
        <end position="142"/>
    </location>
</feature>
<dbReference type="RefSeq" id="WP_005584075.1">
    <property type="nucleotide sequence ID" value="NZ_LT669839.1"/>
</dbReference>
<dbReference type="OrthoDB" id="3320984at2"/>
<feature type="transmembrane region" description="Helical" evidence="1">
    <location>
        <begin position="95"/>
        <end position="114"/>
    </location>
</feature>
<proteinExistence type="predicted"/>
<evidence type="ECO:0000256" key="1">
    <source>
        <dbReference type="SAM" id="Phobius"/>
    </source>
</evidence>
<name>M1Z8C0_9FIRM</name>
<sequence>MKSISKSKAEFSYRWWGPGELNAFFGLLGDAFSKISAIIGILLFGEGFPKEIVLGRILPGIAIASVLGNLWYFYEAYSLAHKEKRSDVTAQPFGISSTQVFSWLYLIIIPIYRNTGNAELAWQIGLAASLIGGIIEAIGAFIGKYIIKIIPSSALLGNMAASALIWLSFNGILSVFENPIVALVPFFLIVIIFNNDIKLPKNIPASLLVILIGTLMAWLTGFRNIEHLSSSIKDLSFYPPNLFIADAFKGLKYITPYLQIIIPLEIANFIATLQGIESAALVGDEYPVKRSMLMDGISTIIGSLFGNPFPTTVYWGHPGWKKVGARGGYSLLVGLTYISCFFGLPQLFLAVVPYEIIVILLIYIGITVTTEVMEKTETKHFMVMLISLFPILAQFIDNFIDSTLLVAGLTVESLGYKAFIEGNVLIKGIKNLSYGAFSTSLLFAIWTAYICDKEYRKAAFTSFILTFCSLIGLIHTQHVELFSKSGVQFGLLYGIIGICCFIFEKFKDNSSVSI</sequence>
<feature type="transmembrane region" description="Helical" evidence="1">
    <location>
        <begin position="458"/>
        <end position="474"/>
    </location>
</feature>
<gene>
    <name evidence="2" type="ORF">CUESP1_0557</name>
</gene>
<feature type="transmembrane region" description="Helical" evidence="1">
    <location>
        <begin position="381"/>
        <end position="400"/>
    </location>
</feature>
<keyword evidence="1" id="KW-0812">Transmembrane</keyword>
<feature type="transmembrane region" description="Helical" evidence="1">
    <location>
        <begin position="327"/>
        <end position="345"/>
    </location>
</feature>
<feature type="transmembrane region" description="Helical" evidence="1">
    <location>
        <begin position="351"/>
        <end position="369"/>
    </location>
</feature>
<dbReference type="Proteomes" id="UP000245423">
    <property type="component" value="Chromosome 1"/>
</dbReference>
<feature type="transmembrane region" description="Helical" evidence="1">
    <location>
        <begin position="175"/>
        <end position="193"/>
    </location>
</feature>
<feature type="transmembrane region" description="Helical" evidence="1">
    <location>
        <begin position="486"/>
        <end position="503"/>
    </location>
</feature>
<dbReference type="EMBL" id="LT669839">
    <property type="protein sequence ID" value="SHD75942.1"/>
    <property type="molecule type" value="Genomic_DNA"/>
</dbReference>
<feature type="transmembrane region" description="Helical" evidence="1">
    <location>
        <begin position="149"/>
        <end position="169"/>
    </location>
</feature>
<dbReference type="PANTHER" id="PTHR31610:SF0">
    <property type="entry name" value="SLC26A_SULP TRANSPORTER DOMAIN-CONTAINING PROTEIN"/>
    <property type="match status" value="1"/>
</dbReference>
<evidence type="ECO:0000313" key="3">
    <source>
        <dbReference type="Proteomes" id="UP000245423"/>
    </source>
</evidence>
<dbReference type="HOGENOM" id="CLU_020957_1_0_9"/>
<dbReference type="AlphaFoldDB" id="M1Z8C0"/>
<reference evidence="2 3" key="1">
    <citation type="submission" date="2016-11" db="EMBL/GenBank/DDBJ databases">
        <authorList>
            <person name="Manzoor S."/>
        </authorList>
    </citation>
    <scope>NUCLEOTIDE SEQUENCE [LARGE SCALE GENOMIC DNA]</scope>
    <source>
        <strain evidence="2">Clostridium ultunense strain Esp</strain>
    </source>
</reference>
<accession>M1Z8C0</accession>